<reference evidence="1 2" key="1">
    <citation type="submission" date="2016-10" db="EMBL/GenBank/DDBJ databases">
        <title>Paenibacillus species isolates.</title>
        <authorList>
            <person name="Beno S.M."/>
        </authorList>
    </citation>
    <scope>NUCLEOTIDE SEQUENCE [LARGE SCALE GENOMIC DNA]</scope>
    <source>
        <strain evidence="1 2">FSL H7-0604</strain>
    </source>
</reference>
<dbReference type="EMBL" id="MKQP01000018">
    <property type="protein sequence ID" value="OMD32219.1"/>
    <property type="molecule type" value="Genomic_DNA"/>
</dbReference>
<dbReference type="Proteomes" id="UP000187465">
    <property type="component" value="Unassembled WGS sequence"/>
</dbReference>
<evidence type="ECO:0000313" key="2">
    <source>
        <dbReference type="Proteomes" id="UP000187465"/>
    </source>
</evidence>
<accession>A0A1R0XBB2</accession>
<protein>
    <recommendedName>
        <fullName evidence="3">Phage gp6-like head-tail connector protein</fullName>
    </recommendedName>
</protein>
<organism evidence="1 2">
    <name type="scientific">Paenibacillus odorifer</name>
    <dbReference type="NCBI Taxonomy" id="189426"/>
    <lineage>
        <taxon>Bacteria</taxon>
        <taxon>Bacillati</taxon>
        <taxon>Bacillota</taxon>
        <taxon>Bacilli</taxon>
        <taxon>Bacillales</taxon>
        <taxon>Paenibacillaceae</taxon>
        <taxon>Paenibacillus</taxon>
    </lineage>
</organism>
<dbReference type="RefSeq" id="WP_036681182.1">
    <property type="nucleotide sequence ID" value="NZ_MKQP01000018.1"/>
</dbReference>
<evidence type="ECO:0000313" key="1">
    <source>
        <dbReference type="EMBL" id="OMD32219.1"/>
    </source>
</evidence>
<evidence type="ECO:0008006" key="3">
    <source>
        <dbReference type="Google" id="ProtNLM"/>
    </source>
</evidence>
<sequence>MLTTVKRAKVALGIAETDTEQDFSLELALTAAGEAIERECNRVFELKTHRQRLDGPGTPFLRLRNFPIHTVSEVKEGSAVLTESAYEIESENGMLFKRDCWPCGTRNIEVEYTAGYVLPSDTAGAPEATLPRKYELACILFAETLMQTPGVTSERVGDISVSYAATATGTLPAAVAALIQL</sequence>
<dbReference type="AlphaFoldDB" id="A0A1R0XBB2"/>
<comment type="caution">
    <text evidence="1">The sequence shown here is derived from an EMBL/GenBank/DDBJ whole genome shotgun (WGS) entry which is preliminary data.</text>
</comment>
<gene>
    <name evidence="1" type="ORF">BJP51_16720</name>
</gene>
<name>A0A1R0XBB2_9BACL</name>
<proteinExistence type="predicted"/>